<dbReference type="Pfam" id="PF26130">
    <property type="entry name" value="PB1-like"/>
    <property type="match status" value="1"/>
</dbReference>
<gene>
    <name evidence="3" type="ORF">PIB30_060619</name>
</gene>
<feature type="compositionally biased region" description="Acidic residues" evidence="1">
    <location>
        <begin position="173"/>
        <end position="185"/>
    </location>
</feature>
<evidence type="ECO:0000256" key="1">
    <source>
        <dbReference type="SAM" id="MobiDB-lite"/>
    </source>
</evidence>
<dbReference type="Proteomes" id="UP001341840">
    <property type="component" value="Unassembled WGS sequence"/>
</dbReference>
<accession>A0ABU6WIX6</accession>
<feature type="domain" description="PB1-like" evidence="2">
    <location>
        <begin position="53"/>
        <end position="159"/>
    </location>
</feature>
<dbReference type="EMBL" id="JASCZI010181781">
    <property type="protein sequence ID" value="MED6185809.1"/>
    <property type="molecule type" value="Genomic_DNA"/>
</dbReference>
<feature type="region of interest" description="Disordered" evidence="1">
    <location>
        <begin position="168"/>
        <end position="200"/>
    </location>
</feature>
<proteinExistence type="predicted"/>
<comment type="caution">
    <text evidence="3">The sequence shown here is derived from an EMBL/GenBank/DDBJ whole genome shotgun (WGS) entry which is preliminary data.</text>
</comment>
<reference evidence="3 4" key="1">
    <citation type="journal article" date="2023" name="Plants (Basel)">
        <title>Bridging the Gap: Combining Genomics and Transcriptomics Approaches to Understand Stylosanthes scabra, an Orphan Legume from the Brazilian Caatinga.</title>
        <authorList>
            <person name="Ferreira-Neto J.R.C."/>
            <person name="da Silva M.D."/>
            <person name="Binneck E."/>
            <person name="de Melo N.F."/>
            <person name="da Silva R.H."/>
            <person name="de Melo A.L.T.M."/>
            <person name="Pandolfi V."/>
            <person name="Bustamante F.O."/>
            <person name="Brasileiro-Vidal A.C."/>
            <person name="Benko-Iseppon A.M."/>
        </authorList>
    </citation>
    <scope>NUCLEOTIDE SEQUENCE [LARGE SCALE GENOMIC DNA]</scope>
    <source>
        <tissue evidence="3">Leaves</tissue>
    </source>
</reference>
<name>A0ABU6WIX6_9FABA</name>
<evidence type="ECO:0000313" key="4">
    <source>
        <dbReference type="Proteomes" id="UP001341840"/>
    </source>
</evidence>
<organism evidence="3 4">
    <name type="scientific">Stylosanthes scabra</name>
    <dbReference type="NCBI Taxonomy" id="79078"/>
    <lineage>
        <taxon>Eukaryota</taxon>
        <taxon>Viridiplantae</taxon>
        <taxon>Streptophyta</taxon>
        <taxon>Embryophyta</taxon>
        <taxon>Tracheophyta</taxon>
        <taxon>Spermatophyta</taxon>
        <taxon>Magnoliopsida</taxon>
        <taxon>eudicotyledons</taxon>
        <taxon>Gunneridae</taxon>
        <taxon>Pentapetalae</taxon>
        <taxon>rosids</taxon>
        <taxon>fabids</taxon>
        <taxon>Fabales</taxon>
        <taxon>Fabaceae</taxon>
        <taxon>Papilionoideae</taxon>
        <taxon>50 kb inversion clade</taxon>
        <taxon>dalbergioids sensu lato</taxon>
        <taxon>Dalbergieae</taxon>
        <taxon>Pterocarpus clade</taxon>
        <taxon>Stylosanthes</taxon>
    </lineage>
</organism>
<dbReference type="InterPro" id="IPR058594">
    <property type="entry name" value="PB1-like_dom_pln"/>
</dbReference>
<sequence length="247" mass="27895">MGLAWHNGARLDLSERVEEASSRNDQWRRSFESAIGVVVRVRSEQSLPSKKMDEVIVVPVFHVGGWMVRNEDGALVYDGGTVEKLERIDIEVLSFGDLVNMLGGLGYKTHRVMHWYDFAEDVFELGLCKILGDAEVFDLRSHVVRNFGLVDEFHIYVEHEVNVPLLATAPGDTDAEPTDVDEEGDASSSSSDDGGYETTEDEPISLQQLVVMMILKVKMEEAHKLRVERRVRVQSQQLVRRVRVQSP</sequence>
<keyword evidence="4" id="KW-1185">Reference proteome</keyword>
<evidence type="ECO:0000313" key="3">
    <source>
        <dbReference type="EMBL" id="MED6185809.1"/>
    </source>
</evidence>
<protein>
    <recommendedName>
        <fullName evidence="2">PB1-like domain-containing protein</fullName>
    </recommendedName>
</protein>
<evidence type="ECO:0000259" key="2">
    <source>
        <dbReference type="Pfam" id="PF26130"/>
    </source>
</evidence>